<dbReference type="Pfam" id="PF06289">
    <property type="entry name" value="FlbD"/>
    <property type="match status" value="1"/>
</dbReference>
<keyword evidence="1" id="KW-0966">Cell projection</keyword>
<dbReference type="RefSeq" id="WP_072744583.1">
    <property type="nucleotide sequence ID" value="NZ_FQXR01000008.1"/>
</dbReference>
<keyword evidence="2" id="KW-1185">Reference proteome</keyword>
<keyword evidence="1" id="KW-0969">Cilium</keyword>
<dbReference type="InterPro" id="IPR009384">
    <property type="entry name" value="SwrD-like"/>
</dbReference>
<dbReference type="STRING" id="1123281.SAMN02745180_01930"/>
<dbReference type="EMBL" id="FQXR01000008">
    <property type="protein sequence ID" value="SHI05325.1"/>
    <property type="molecule type" value="Genomic_DNA"/>
</dbReference>
<dbReference type="Proteomes" id="UP000184389">
    <property type="component" value="Unassembled WGS sequence"/>
</dbReference>
<organism evidence="1 2">
    <name type="scientific">Sporanaerobacter acetigenes DSM 13106</name>
    <dbReference type="NCBI Taxonomy" id="1123281"/>
    <lineage>
        <taxon>Bacteria</taxon>
        <taxon>Bacillati</taxon>
        <taxon>Bacillota</taxon>
        <taxon>Tissierellia</taxon>
        <taxon>Tissierellales</taxon>
        <taxon>Sporanaerobacteraceae</taxon>
        <taxon>Sporanaerobacter</taxon>
    </lineage>
</organism>
<protein>
    <submittedName>
        <fullName evidence="1">Flagellar protein FlbD</fullName>
    </submittedName>
</protein>
<sequence length="70" mass="8053">MIRVKRLNGKEFVVNSDLIEFVEETPDTVISLTTGKKVVVQESVDEVIEKVIEFKGKSIEYIRREQGKEV</sequence>
<proteinExistence type="predicted"/>
<dbReference type="PANTHER" id="PTHR39185:SF1">
    <property type="entry name" value="SWARMING MOTILITY PROTEIN SWRD"/>
    <property type="match status" value="1"/>
</dbReference>
<dbReference type="PANTHER" id="PTHR39185">
    <property type="entry name" value="SWARMING MOTILITY PROTEIN SWRD"/>
    <property type="match status" value="1"/>
</dbReference>
<dbReference type="AlphaFoldDB" id="A0A1M5XZS9"/>
<evidence type="ECO:0000313" key="1">
    <source>
        <dbReference type="EMBL" id="SHI05325.1"/>
    </source>
</evidence>
<dbReference type="OrthoDB" id="9799862at2"/>
<keyword evidence="1" id="KW-0282">Flagellum</keyword>
<evidence type="ECO:0000313" key="2">
    <source>
        <dbReference type="Proteomes" id="UP000184389"/>
    </source>
</evidence>
<accession>A0A1M5XZS9</accession>
<reference evidence="1 2" key="1">
    <citation type="submission" date="2016-11" db="EMBL/GenBank/DDBJ databases">
        <authorList>
            <person name="Jaros S."/>
            <person name="Januszkiewicz K."/>
            <person name="Wedrychowicz H."/>
        </authorList>
    </citation>
    <scope>NUCLEOTIDE SEQUENCE [LARGE SCALE GENOMIC DNA]</scope>
    <source>
        <strain evidence="1 2">DSM 13106</strain>
    </source>
</reference>
<name>A0A1M5XZS9_9FIRM</name>
<gene>
    <name evidence="1" type="ORF">SAMN02745180_01930</name>
</gene>